<keyword evidence="6" id="KW-0175">Coiled coil</keyword>
<keyword evidence="8" id="KW-0472">Membrane</keyword>
<dbReference type="InterPro" id="IPR026345">
    <property type="entry name" value="Adh_isopep-form_adh_dom"/>
</dbReference>
<keyword evidence="1" id="KW-0134">Cell wall</keyword>
<feature type="transmembrane region" description="Helical" evidence="8">
    <location>
        <begin position="20"/>
        <end position="38"/>
    </location>
</feature>
<feature type="domain" description="Gram-positive cocci surface proteins LPxTG" evidence="9">
    <location>
        <begin position="1273"/>
        <end position="1308"/>
    </location>
</feature>
<dbReference type="InterPro" id="IPR022263">
    <property type="entry name" value="KxYKxGKxW"/>
</dbReference>
<evidence type="ECO:0000313" key="10">
    <source>
        <dbReference type="EMBL" id="BAH02416.1"/>
    </source>
</evidence>
<feature type="compositionally biased region" description="Low complexity" evidence="7">
    <location>
        <begin position="1234"/>
        <end position="1248"/>
    </location>
</feature>
<feature type="compositionally biased region" description="Polar residues" evidence="7">
    <location>
        <begin position="100"/>
        <end position="117"/>
    </location>
</feature>
<feature type="transmembrane region" description="Helical" evidence="8">
    <location>
        <begin position="1282"/>
        <end position="1301"/>
    </location>
</feature>
<feature type="region of interest" description="Disordered" evidence="7">
    <location>
        <begin position="1230"/>
        <end position="1257"/>
    </location>
</feature>
<dbReference type="Pfam" id="PF16364">
    <property type="entry name" value="Antigen_C"/>
    <property type="match status" value="2"/>
</dbReference>
<dbReference type="NCBIfam" id="NF033875">
    <property type="entry name" value="Agg_substance"/>
    <property type="match status" value="1"/>
</dbReference>
<protein>
    <submittedName>
        <fullName evidence="10">Aggregation substance</fullName>
    </submittedName>
</protein>
<keyword evidence="4" id="KW-0572">Peptidoglycan-anchor</keyword>
<sequence length="1308" mass="142990">MKQQTEVKKRFKTYKAKKRWVTAPILFIGVLGVVGLATDNVQAAELDSQPGTTTVQPDNPDLQSGKETPKTAVSEEAALQKDTTSQPTKVEEVAPENKGTEQSSATPNDTINAQQPTAEAEKSAQEQPVVSPETANEPLGQPTEVAPAENEANKSTIIPKEFETPDVDKAVDEAKKDPNITVVEKPAEDLGNVSSKDLAAKEKEVDKLQKEQAKKIAQQAAELKAKNEKIAKENAEIAAKNKAEKERYEKEVAEYNKHKNENSYVNEAISKNLVFDQSVVTKDTKISSIKGGKFIKATDFNKVNAGDSKDIFTKLRKDMGGKATGNFQNSFVKEANLGSNGGYAVLLEKNKPVTVTYTGLNASYLGRKITKAEFVYELQSSPSQSGTLNAVFSNDPIITAFIGTNRVNGKDVKTRLTIKFFDASGKEVLPDKASPFAYALSSLNSSLTNKGGHAEFVSDFGANNAFKYINGSYVKKQADGKFYSPEDIDYGTGPSGLKNSDWDAVGHKNAYFGSGVGLANGRISFSFGMTTKGKSNVPVSSAQWFAFSTNLNAKSVTPKRQFNSPKEPEKATIEFNRYKANVVPVLVPNKEVTDGQKNINDLNLKRGDSLQYIVTGDTTELAKVDPKTVTKQGIRDTFDAEKVTIDLSKVKVYQADASLNEKDLKAVAAAINSGKAKDVTASYDLHLDQNTVTAMMKTNADGSVVLAMGYKYLLVLPFVVKNVEGDFENTAVQLTNDGETVTNTVINHVPRSNPSKDVKADKNGTVGSVSLHDKDIPLQTKIYYEVKSSERPANYGGITEEWGMNDVLDTTHDRFTGKWHAITNYDLKVGDKTLKAGTDISAYILLENKDNKDLTFTMNQALLAALNEGSNKVGKQAWSVYLEVQRIKTGDVENTQTENYNKELVRSNTVVTHTPDDPKPTKAVHNKKGEDINHGKVARGDVLSYEMTWDLKGYDKDFAFDTVDLATGVSFFDDYDETKVSPIKDLLRVKDSKGVDITNQFTISWDDAKGTVTISAKDPQAFILAYGGQELRVTLPTKVKANVSGDVYNSAEQNTFGQRIKTNTVVNHIPKVNPKKDVVIKVGDKQSQNGATIKLGEKFFYEFTSSDIPAEYAGVVEEWSINDKLDVKHDKFSGQWSVFANSAFVLADGTKVNKGDDISKLFTMTFDKGVVKITASQAFLDAMNLKENKHVAHSWKAFIGVERIAAGDVYNTIEESFNNEKIKTNTVVTHTPEKPQTPQTPPEKTVIVPPTPKTPQAPVEPLVVEKASIVPELPKTGEKQNVLLTVAGSLAALLGLAGLGFKRRKETK</sequence>
<keyword evidence="8" id="KW-0812">Transmembrane</keyword>
<evidence type="ECO:0000256" key="6">
    <source>
        <dbReference type="SAM" id="Coils"/>
    </source>
</evidence>
<dbReference type="Pfam" id="PF17998">
    <property type="entry name" value="AgI_II_C2"/>
    <property type="match status" value="2"/>
</dbReference>
<feature type="coiled-coil region" evidence="6">
    <location>
        <begin position="198"/>
        <end position="261"/>
    </location>
</feature>
<keyword evidence="3" id="KW-0732">Signal</keyword>
<feature type="region of interest" description="Disordered" evidence="7">
    <location>
        <begin position="44"/>
        <end position="188"/>
    </location>
</feature>
<feature type="compositionally biased region" description="Basic and acidic residues" evidence="7">
    <location>
        <begin position="160"/>
        <end position="178"/>
    </location>
</feature>
<dbReference type="NCBIfam" id="TIGR03715">
    <property type="entry name" value="KxYKxGKxW"/>
    <property type="match status" value="1"/>
</dbReference>
<geneLocation type="plasmid" evidence="10">
    <name>pMG2200</name>
</geneLocation>
<dbReference type="NCBIfam" id="TIGR04228">
    <property type="entry name" value="isopep_sspB_C2"/>
    <property type="match status" value="3"/>
</dbReference>
<name>B6ZHR7_ENTFL</name>
<dbReference type="InterPro" id="IPR041324">
    <property type="entry name" value="AgI/II_N"/>
</dbReference>
<evidence type="ECO:0000256" key="5">
    <source>
        <dbReference type="ARBA" id="ARBA00024351"/>
    </source>
</evidence>
<evidence type="ECO:0000256" key="4">
    <source>
        <dbReference type="ARBA" id="ARBA00023088"/>
    </source>
</evidence>
<feature type="compositionally biased region" description="Polar residues" evidence="7">
    <location>
        <begin position="49"/>
        <end position="66"/>
    </location>
</feature>
<keyword evidence="2" id="KW-0964">Secreted</keyword>
<dbReference type="Gene3D" id="2.60.40.740">
    <property type="match status" value="4"/>
</dbReference>
<dbReference type="RefSeq" id="WP_012579113.1">
    <property type="nucleotide sequence ID" value="NC_011642.1"/>
</dbReference>
<evidence type="ECO:0000256" key="8">
    <source>
        <dbReference type="SAM" id="Phobius"/>
    </source>
</evidence>
<evidence type="ECO:0000256" key="7">
    <source>
        <dbReference type="SAM" id="MobiDB-lite"/>
    </source>
</evidence>
<dbReference type="Pfam" id="PF19258">
    <property type="entry name" value="KxYKxGKxW_sig"/>
    <property type="match status" value="1"/>
</dbReference>
<keyword evidence="8" id="KW-1133">Transmembrane helix</keyword>
<reference evidence="10" key="1">
    <citation type="journal article" date="2009" name="Antimicrob. Agents Chemother.">
        <title>Isolation of VanB-type Enterococcus faecalis strains from nosocomial infections: first report of the isolation and identification of the pheromone-responsive plasmids pMG2200, Encoding VanB-type vancomycin resistance and a Bac41-type bacteriocin, and pMG2201, encoding erythromycin resistance and cytolysin (Hly/Bac).</title>
        <authorList>
            <person name="Zheng B."/>
            <person name="Tomita H."/>
            <person name="Inoue T."/>
            <person name="Ike Y."/>
        </authorList>
    </citation>
    <scope>NUCLEOTIDE SEQUENCE</scope>
    <source>
        <plasmid evidence="10">pMG2200</plasmid>
    </source>
</reference>
<evidence type="ECO:0000259" key="9">
    <source>
        <dbReference type="PROSITE" id="PS50847"/>
    </source>
</evidence>
<keyword evidence="10" id="KW-0614">Plasmid</keyword>
<dbReference type="SUPFAM" id="SSF74914">
    <property type="entry name" value="V-region of surface antigen I/II (SA I/II, PAC)"/>
    <property type="match status" value="1"/>
</dbReference>
<dbReference type="Pfam" id="PF08363">
    <property type="entry name" value="GbpC"/>
    <property type="match status" value="1"/>
</dbReference>
<dbReference type="PROSITE" id="PS50847">
    <property type="entry name" value="GRAM_POS_ANCHORING"/>
    <property type="match status" value="1"/>
</dbReference>
<dbReference type="Gene3D" id="2.60.530.10">
    <property type="entry name" value="Major cell-surface adhesin PAc"/>
    <property type="match status" value="1"/>
</dbReference>
<organism evidence="10">
    <name type="scientific">Enterococcus faecalis</name>
    <name type="common">Streptococcus faecalis</name>
    <dbReference type="NCBI Taxonomy" id="1351"/>
    <lineage>
        <taxon>Bacteria</taxon>
        <taxon>Bacillati</taxon>
        <taxon>Bacillota</taxon>
        <taxon>Bacilli</taxon>
        <taxon>Lactobacillales</taxon>
        <taxon>Enterococcaceae</taxon>
        <taxon>Enterococcus</taxon>
    </lineage>
</organism>
<dbReference type="Pfam" id="PF00746">
    <property type="entry name" value="Gram_pos_anchor"/>
    <property type="match status" value="1"/>
</dbReference>
<dbReference type="InterPro" id="IPR036234">
    <property type="entry name" value="SA_I/II_PAC_V_sf"/>
</dbReference>
<evidence type="ECO:0000256" key="1">
    <source>
        <dbReference type="ARBA" id="ARBA00022512"/>
    </source>
</evidence>
<dbReference type="InterPro" id="IPR032300">
    <property type="entry name" value="Antigen_C"/>
</dbReference>
<dbReference type="EMBL" id="AB374546">
    <property type="protein sequence ID" value="BAH02416.1"/>
    <property type="molecule type" value="Genomic_DNA"/>
</dbReference>
<dbReference type="NCBIfam" id="TIGR01167">
    <property type="entry name" value="LPXTG_anchor"/>
    <property type="match status" value="1"/>
</dbReference>
<proteinExistence type="inferred from homology"/>
<evidence type="ECO:0000256" key="2">
    <source>
        <dbReference type="ARBA" id="ARBA00022525"/>
    </source>
</evidence>
<gene>
    <name evidence="10" type="primary">prgB</name>
</gene>
<dbReference type="InterPro" id="IPR013574">
    <property type="entry name" value="Glucan-bd_C/Surface_Ag-I/II_V"/>
</dbReference>
<dbReference type="Pfam" id="PF18652">
    <property type="entry name" value="Adhesin_P1_N"/>
    <property type="match status" value="1"/>
</dbReference>
<dbReference type="InterPro" id="IPR019931">
    <property type="entry name" value="LPXTG_anchor"/>
</dbReference>
<evidence type="ECO:0000256" key="3">
    <source>
        <dbReference type="ARBA" id="ARBA00022729"/>
    </source>
</evidence>
<comment type="similarity">
    <text evidence="5">Belongs to the antigen I/II family.</text>
</comment>
<accession>B6ZHR7</accession>